<dbReference type="InterPro" id="IPR006091">
    <property type="entry name" value="Acyl-CoA_Oxase/DH_mid-dom"/>
</dbReference>
<keyword evidence="3 5" id="KW-0285">Flavoprotein</keyword>
<feature type="domain" description="Acyl-CoA dehydrogenase/oxidase C-terminal" evidence="6">
    <location>
        <begin position="235"/>
        <end position="386"/>
    </location>
</feature>
<dbReference type="AlphaFoldDB" id="A0A7C9W309"/>
<organism evidence="9 10">
    <name type="scientific">Lentzea alba</name>
    <dbReference type="NCBI Taxonomy" id="2714351"/>
    <lineage>
        <taxon>Bacteria</taxon>
        <taxon>Bacillati</taxon>
        <taxon>Actinomycetota</taxon>
        <taxon>Actinomycetes</taxon>
        <taxon>Pseudonocardiales</taxon>
        <taxon>Pseudonocardiaceae</taxon>
        <taxon>Lentzea</taxon>
    </lineage>
</organism>
<evidence type="ECO:0000256" key="2">
    <source>
        <dbReference type="ARBA" id="ARBA00009347"/>
    </source>
</evidence>
<dbReference type="InterPro" id="IPR009075">
    <property type="entry name" value="AcylCo_DH/oxidase_C"/>
</dbReference>
<comment type="similarity">
    <text evidence="2 5">Belongs to the acyl-CoA dehydrogenase family.</text>
</comment>
<evidence type="ECO:0000256" key="3">
    <source>
        <dbReference type="ARBA" id="ARBA00022630"/>
    </source>
</evidence>
<feature type="domain" description="Acyl-CoA dehydrogenase/oxidase N-terminal" evidence="8">
    <location>
        <begin position="35"/>
        <end position="121"/>
    </location>
</feature>
<comment type="cofactor">
    <cofactor evidence="1 5">
        <name>FAD</name>
        <dbReference type="ChEBI" id="CHEBI:57692"/>
    </cofactor>
</comment>
<dbReference type="Gene3D" id="2.40.110.10">
    <property type="entry name" value="Butyryl-CoA Dehydrogenase, subunit A, domain 2"/>
    <property type="match status" value="1"/>
</dbReference>
<comment type="caution">
    <text evidence="9">The sequence shown here is derived from an EMBL/GenBank/DDBJ whole genome shotgun (WGS) entry which is preliminary data.</text>
</comment>
<evidence type="ECO:0000313" key="9">
    <source>
        <dbReference type="EMBL" id="NGY63737.1"/>
    </source>
</evidence>
<evidence type="ECO:0000256" key="1">
    <source>
        <dbReference type="ARBA" id="ARBA00001974"/>
    </source>
</evidence>
<dbReference type="CDD" id="cd00567">
    <property type="entry name" value="ACAD"/>
    <property type="match status" value="1"/>
</dbReference>
<dbReference type="RefSeq" id="WP_166052395.1">
    <property type="nucleotide sequence ID" value="NZ_JAAMPJ010000010.1"/>
</dbReference>
<evidence type="ECO:0000256" key="5">
    <source>
        <dbReference type="RuleBase" id="RU362125"/>
    </source>
</evidence>
<dbReference type="Pfam" id="PF02771">
    <property type="entry name" value="Acyl-CoA_dh_N"/>
    <property type="match status" value="1"/>
</dbReference>
<proteinExistence type="inferred from homology"/>
<dbReference type="InterPro" id="IPR037069">
    <property type="entry name" value="AcylCoA_DH/ox_N_sf"/>
</dbReference>
<dbReference type="Pfam" id="PF00441">
    <property type="entry name" value="Acyl-CoA_dh_1"/>
    <property type="match status" value="1"/>
</dbReference>
<keyword evidence="4 5" id="KW-0274">FAD</keyword>
<feature type="domain" description="Acyl-CoA oxidase/dehydrogenase middle" evidence="7">
    <location>
        <begin position="127"/>
        <end position="222"/>
    </location>
</feature>
<dbReference type="Gene3D" id="1.10.540.10">
    <property type="entry name" value="Acyl-CoA dehydrogenase/oxidase, N-terminal domain"/>
    <property type="match status" value="1"/>
</dbReference>
<evidence type="ECO:0000259" key="7">
    <source>
        <dbReference type="Pfam" id="PF02770"/>
    </source>
</evidence>
<evidence type="ECO:0000259" key="8">
    <source>
        <dbReference type="Pfam" id="PF02771"/>
    </source>
</evidence>
<reference evidence="9 10" key="1">
    <citation type="submission" date="2020-03" db="EMBL/GenBank/DDBJ databases">
        <title>Isolation and identification of active actinomycetes.</title>
        <authorList>
            <person name="Sun X."/>
        </authorList>
    </citation>
    <scope>NUCLEOTIDE SEQUENCE [LARGE SCALE GENOMIC DNA]</scope>
    <source>
        <strain evidence="9 10">NEAU-D13</strain>
    </source>
</reference>
<dbReference type="InterPro" id="IPR009100">
    <property type="entry name" value="AcylCoA_DH/oxidase_NM_dom_sf"/>
</dbReference>
<evidence type="ECO:0000313" key="10">
    <source>
        <dbReference type="Proteomes" id="UP000481360"/>
    </source>
</evidence>
<evidence type="ECO:0000259" key="6">
    <source>
        <dbReference type="Pfam" id="PF00441"/>
    </source>
</evidence>
<dbReference type="GO" id="GO:0050660">
    <property type="term" value="F:flavin adenine dinucleotide binding"/>
    <property type="evidence" value="ECO:0007669"/>
    <property type="project" value="InterPro"/>
</dbReference>
<dbReference type="SUPFAM" id="SSF47203">
    <property type="entry name" value="Acyl-CoA dehydrogenase C-terminal domain-like"/>
    <property type="match status" value="1"/>
</dbReference>
<dbReference type="PANTHER" id="PTHR43884:SF19">
    <property type="entry name" value="ACYL-COA DEHYDROGENASE FADE4-RELATED"/>
    <property type="match status" value="1"/>
</dbReference>
<dbReference type="GO" id="GO:0005886">
    <property type="term" value="C:plasma membrane"/>
    <property type="evidence" value="ECO:0007669"/>
    <property type="project" value="TreeGrafter"/>
</dbReference>
<dbReference type="Gene3D" id="1.20.140.10">
    <property type="entry name" value="Butyryl-CoA Dehydrogenase, subunit A, domain 3"/>
    <property type="match status" value="1"/>
</dbReference>
<dbReference type="Proteomes" id="UP000481360">
    <property type="component" value="Unassembled WGS sequence"/>
</dbReference>
<keyword evidence="10" id="KW-1185">Reference proteome</keyword>
<evidence type="ECO:0000256" key="4">
    <source>
        <dbReference type="ARBA" id="ARBA00022827"/>
    </source>
</evidence>
<dbReference type="Pfam" id="PF02770">
    <property type="entry name" value="Acyl-CoA_dh_M"/>
    <property type="match status" value="1"/>
</dbReference>
<dbReference type="SUPFAM" id="SSF56645">
    <property type="entry name" value="Acyl-CoA dehydrogenase NM domain-like"/>
    <property type="match status" value="1"/>
</dbReference>
<sequence>MTRVADLAALTEDLERHLGDPHDPNSPASFATILDLDEREQYPHVLLDHLRAWRCHEFGVPVSAGGRGVATQDSIAFGTAIARRDATAATALSITMLAYLPIWVGGTDEQKKRYGRAVCNGAKVSWGLSEREHGSDLLGNQMTARRAEGGYVVDGEKWLIGNATLADYIVLFVRTEDRGGPAGFTILVLDKRSTPAHHITALPDEQLHGLRGIDMSGVRLTRCFIPESARIGAEGQGLEIALKSSHPVRVMITGIALGCADTALRLTLDFTTHRRIFGREVVDVPYSRRKLVECFADQLLCDVLANCAARGLQASPDQSSVWSSVAKFLIPTVLDRTVSALAVVLGARHYLRAHPRYGAFQKAKRDLLVANFADGNTVVNLKNVALQLHNLLKPAEADIARASVVFDWDAELPPIRPWAAQTVSRTGDDALLTLPHALDLLRHRGWDKCVRLGELFAGEIEKMREECASLRETRGRRYGDSAELFVLAERYCVVHAAACCLAHRAMSTWIGEPLVGPEPLLLCLQRLWHLLHPLDTVIDESDVDAGAAVMLRLYRENRSFGYRQFALAKSSEPGGEPR</sequence>
<dbReference type="GO" id="GO:0003995">
    <property type="term" value="F:acyl-CoA dehydrogenase activity"/>
    <property type="evidence" value="ECO:0007669"/>
    <property type="project" value="TreeGrafter"/>
</dbReference>
<dbReference type="PANTHER" id="PTHR43884">
    <property type="entry name" value="ACYL-COA DEHYDROGENASE"/>
    <property type="match status" value="1"/>
</dbReference>
<name>A0A7C9W309_9PSEU</name>
<dbReference type="EMBL" id="JAAMPJ010000010">
    <property type="protein sequence ID" value="NGY63737.1"/>
    <property type="molecule type" value="Genomic_DNA"/>
</dbReference>
<keyword evidence="5" id="KW-0560">Oxidoreductase</keyword>
<dbReference type="InterPro" id="IPR013786">
    <property type="entry name" value="AcylCoA_DH/ox_N"/>
</dbReference>
<protein>
    <submittedName>
        <fullName evidence="9">Acyl-CoA dehydrogenase</fullName>
    </submittedName>
</protein>
<dbReference type="InterPro" id="IPR046373">
    <property type="entry name" value="Acyl-CoA_Oxase/DH_mid-dom_sf"/>
</dbReference>
<gene>
    <name evidence="9" type="ORF">G7043_32940</name>
</gene>
<accession>A0A7C9W309</accession>
<dbReference type="InterPro" id="IPR036250">
    <property type="entry name" value="AcylCo_DH-like_C"/>
</dbReference>